<evidence type="ECO:0000313" key="3">
    <source>
        <dbReference type="Proteomes" id="UP000625711"/>
    </source>
</evidence>
<dbReference type="AlphaFoldDB" id="A0A834IBC0"/>
<feature type="region of interest" description="Disordered" evidence="1">
    <location>
        <begin position="47"/>
        <end position="124"/>
    </location>
</feature>
<comment type="caution">
    <text evidence="2">The sequence shown here is derived from an EMBL/GenBank/DDBJ whole genome shotgun (WGS) entry which is preliminary data.</text>
</comment>
<sequence>AAVSDVTATIQTKPTNQPDEKQTRYSSGIINKVVYISFYPLTGIISNADSAGPPSFSPHLPAPTPTHPPRRRSSRSGPMEQDPRETNRPPVPRTSGHAPPRPFPRYPPPPFWDGGGTVRGPADGFPIRFRLVRSLKQ</sequence>
<keyword evidence="3" id="KW-1185">Reference proteome</keyword>
<protein>
    <submittedName>
        <fullName evidence="2">Uncharacterized protein</fullName>
    </submittedName>
</protein>
<feature type="non-terminal residue" evidence="2">
    <location>
        <position position="1"/>
    </location>
</feature>
<reference evidence="2" key="1">
    <citation type="submission" date="2020-08" db="EMBL/GenBank/DDBJ databases">
        <title>Genome sequencing and assembly of the red palm weevil Rhynchophorus ferrugineus.</title>
        <authorList>
            <person name="Dias G.B."/>
            <person name="Bergman C.M."/>
            <person name="Manee M."/>
        </authorList>
    </citation>
    <scope>NUCLEOTIDE SEQUENCE</scope>
    <source>
        <strain evidence="2">AA-2017</strain>
        <tissue evidence="2">Whole larva</tissue>
    </source>
</reference>
<accession>A0A834IBC0</accession>
<feature type="compositionally biased region" description="Polar residues" evidence="1">
    <location>
        <begin position="1"/>
        <end position="17"/>
    </location>
</feature>
<evidence type="ECO:0000256" key="1">
    <source>
        <dbReference type="SAM" id="MobiDB-lite"/>
    </source>
</evidence>
<organism evidence="2 3">
    <name type="scientific">Rhynchophorus ferrugineus</name>
    <name type="common">Red palm weevil</name>
    <name type="synonym">Curculio ferrugineus</name>
    <dbReference type="NCBI Taxonomy" id="354439"/>
    <lineage>
        <taxon>Eukaryota</taxon>
        <taxon>Metazoa</taxon>
        <taxon>Ecdysozoa</taxon>
        <taxon>Arthropoda</taxon>
        <taxon>Hexapoda</taxon>
        <taxon>Insecta</taxon>
        <taxon>Pterygota</taxon>
        <taxon>Neoptera</taxon>
        <taxon>Endopterygota</taxon>
        <taxon>Coleoptera</taxon>
        <taxon>Polyphaga</taxon>
        <taxon>Cucujiformia</taxon>
        <taxon>Curculionidae</taxon>
        <taxon>Dryophthorinae</taxon>
        <taxon>Rhynchophorus</taxon>
    </lineage>
</organism>
<dbReference type="EMBL" id="JAACXV010012303">
    <property type="protein sequence ID" value="KAF7274720.1"/>
    <property type="molecule type" value="Genomic_DNA"/>
</dbReference>
<proteinExistence type="predicted"/>
<evidence type="ECO:0000313" key="2">
    <source>
        <dbReference type="EMBL" id="KAF7274720.1"/>
    </source>
</evidence>
<feature type="region of interest" description="Disordered" evidence="1">
    <location>
        <begin position="1"/>
        <end position="27"/>
    </location>
</feature>
<feature type="compositionally biased region" description="Pro residues" evidence="1">
    <location>
        <begin position="99"/>
        <end position="111"/>
    </location>
</feature>
<name>A0A834IBC0_RHYFE</name>
<dbReference type="Proteomes" id="UP000625711">
    <property type="component" value="Unassembled WGS sequence"/>
</dbReference>
<gene>
    <name evidence="2" type="ORF">GWI33_012607</name>
</gene>